<dbReference type="FunFam" id="1.10.10.10:FF:000001">
    <property type="entry name" value="LysR family transcriptional regulator"/>
    <property type="match status" value="1"/>
</dbReference>
<organism evidence="6 7">
    <name type="scientific">Arenicella chitinivorans</name>
    <dbReference type="NCBI Taxonomy" id="1329800"/>
    <lineage>
        <taxon>Bacteria</taxon>
        <taxon>Pseudomonadati</taxon>
        <taxon>Pseudomonadota</taxon>
        <taxon>Gammaproteobacteria</taxon>
        <taxon>Arenicellales</taxon>
        <taxon>Arenicellaceae</taxon>
        <taxon>Arenicella</taxon>
    </lineage>
</organism>
<dbReference type="Proteomes" id="UP000614811">
    <property type="component" value="Unassembled WGS sequence"/>
</dbReference>
<evidence type="ECO:0000313" key="6">
    <source>
        <dbReference type="EMBL" id="GHA10678.1"/>
    </source>
</evidence>
<comment type="similarity">
    <text evidence="1">Belongs to the LysR transcriptional regulatory family.</text>
</comment>
<evidence type="ECO:0000259" key="5">
    <source>
        <dbReference type="PROSITE" id="PS50931"/>
    </source>
</evidence>
<feature type="domain" description="HTH lysR-type" evidence="5">
    <location>
        <begin position="3"/>
        <end position="60"/>
    </location>
</feature>
<gene>
    <name evidence="6" type="ORF">GCM10008090_20430</name>
</gene>
<keyword evidence="3" id="KW-0238">DNA-binding</keyword>
<reference evidence="6" key="1">
    <citation type="journal article" date="2014" name="Int. J. Syst. Evol. Microbiol.">
        <title>Complete genome sequence of Corynebacterium casei LMG S-19264T (=DSM 44701T), isolated from a smear-ripened cheese.</title>
        <authorList>
            <consortium name="US DOE Joint Genome Institute (JGI-PGF)"/>
            <person name="Walter F."/>
            <person name="Albersmeier A."/>
            <person name="Kalinowski J."/>
            <person name="Ruckert C."/>
        </authorList>
    </citation>
    <scope>NUCLEOTIDE SEQUENCE</scope>
    <source>
        <strain evidence="6">KCTC 12711</strain>
    </source>
</reference>
<proteinExistence type="inferred from homology"/>
<evidence type="ECO:0000256" key="1">
    <source>
        <dbReference type="ARBA" id="ARBA00009437"/>
    </source>
</evidence>
<dbReference type="Pfam" id="PF03466">
    <property type="entry name" value="LysR_substrate"/>
    <property type="match status" value="1"/>
</dbReference>
<dbReference type="GO" id="GO:0043565">
    <property type="term" value="F:sequence-specific DNA binding"/>
    <property type="evidence" value="ECO:0007669"/>
    <property type="project" value="TreeGrafter"/>
</dbReference>
<dbReference type="Gene3D" id="3.40.190.290">
    <property type="match status" value="1"/>
</dbReference>
<name>A0A918RUM6_9GAMM</name>
<dbReference type="GO" id="GO:0006351">
    <property type="term" value="P:DNA-templated transcription"/>
    <property type="evidence" value="ECO:0007669"/>
    <property type="project" value="TreeGrafter"/>
</dbReference>
<dbReference type="Pfam" id="PF00126">
    <property type="entry name" value="HTH_1"/>
    <property type="match status" value="1"/>
</dbReference>
<dbReference type="SUPFAM" id="SSF53850">
    <property type="entry name" value="Periplasmic binding protein-like II"/>
    <property type="match status" value="1"/>
</dbReference>
<dbReference type="InterPro" id="IPR005119">
    <property type="entry name" value="LysR_subst-bd"/>
</dbReference>
<dbReference type="CDD" id="cd08422">
    <property type="entry name" value="PBP2_CrgA_like"/>
    <property type="match status" value="1"/>
</dbReference>
<dbReference type="PROSITE" id="PS50931">
    <property type="entry name" value="HTH_LYSR"/>
    <property type="match status" value="1"/>
</dbReference>
<accession>A0A918RUM6</accession>
<dbReference type="PANTHER" id="PTHR30537:SF30">
    <property type="entry name" value="TRANSCRIPTIONAL REGULATOR-RELATED"/>
    <property type="match status" value="1"/>
</dbReference>
<dbReference type="GO" id="GO:0003700">
    <property type="term" value="F:DNA-binding transcription factor activity"/>
    <property type="evidence" value="ECO:0007669"/>
    <property type="project" value="InterPro"/>
</dbReference>
<dbReference type="EMBL" id="BMXA01000003">
    <property type="protein sequence ID" value="GHA10678.1"/>
    <property type="molecule type" value="Genomic_DNA"/>
</dbReference>
<keyword evidence="7" id="KW-1185">Reference proteome</keyword>
<evidence type="ECO:0000256" key="3">
    <source>
        <dbReference type="ARBA" id="ARBA00023125"/>
    </source>
</evidence>
<evidence type="ECO:0000256" key="2">
    <source>
        <dbReference type="ARBA" id="ARBA00023015"/>
    </source>
</evidence>
<comment type="caution">
    <text evidence="6">The sequence shown here is derived from an EMBL/GenBank/DDBJ whole genome shotgun (WGS) entry which is preliminary data.</text>
</comment>
<dbReference type="InterPro" id="IPR000847">
    <property type="entry name" value="LysR_HTH_N"/>
</dbReference>
<reference evidence="6" key="2">
    <citation type="submission" date="2020-09" db="EMBL/GenBank/DDBJ databases">
        <authorList>
            <person name="Sun Q."/>
            <person name="Kim S."/>
        </authorList>
    </citation>
    <scope>NUCLEOTIDE SEQUENCE</scope>
    <source>
        <strain evidence="6">KCTC 12711</strain>
    </source>
</reference>
<dbReference type="AlphaFoldDB" id="A0A918RUM6"/>
<keyword evidence="2" id="KW-0805">Transcription regulation</keyword>
<dbReference type="RefSeq" id="WP_189400552.1">
    <property type="nucleotide sequence ID" value="NZ_BMXA01000003.1"/>
</dbReference>
<dbReference type="InterPro" id="IPR036388">
    <property type="entry name" value="WH-like_DNA-bd_sf"/>
</dbReference>
<dbReference type="SUPFAM" id="SSF46785">
    <property type="entry name" value="Winged helix' DNA-binding domain"/>
    <property type="match status" value="1"/>
</dbReference>
<evidence type="ECO:0000256" key="4">
    <source>
        <dbReference type="ARBA" id="ARBA00023163"/>
    </source>
</evidence>
<dbReference type="PANTHER" id="PTHR30537">
    <property type="entry name" value="HTH-TYPE TRANSCRIPTIONAL REGULATOR"/>
    <property type="match status" value="1"/>
</dbReference>
<evidence type="ECO:0000313" key="7">
    <source>
        <dbReference type="Proteomes" id="UP000614811"/>
    </source>
</evidence>
<dbReference type="InterPro" id="IPR036390">
    <property type="entry name" value="WH_DNA-bd_sf"/>
</dbReference>
<keyword evidence="4" id="KW-0804">Transcription</keyword>
<protein>
    <submittedName>
        <fullName evidence="6">Transcriptional regulator</fullName>
    </submittedName>
</protein>
<dbReference type="InterPro" id="IPR058163">
    <property type="entry name" value="LysR-type_TF_proteobact-type"/>
</dbReference>
<dbReference type="Gene3D" id="1.10.10.10">
    <property type="entry name" value="Winged helix-like DNA-binding domain superfamily/Winged helix DNA-binding domain"/>
    <property type="match status" value="1"/>
</dbReference>
<sequence length="295" mass="32636">MIDDLRAMAIFATTVQHGTFRAAAKQLNLSPSVVSYTITALEKRLQTTLLYRSTRKLSLTAEGESLYRHAVIMLDAASRGLNAINQSQHELRGRLSISITSALLESALNEALSAFLVQHPSVYLNLEYSDQQTDLIGRGVDLAIRAGQLEDSSLKSRRLGQIPRTLVCSKAYFDNQAAPTSPHDLAQWDWVQLGMMPLERTLTSPEGETQAIRGRSRLTVNSVVAMTQYCVAGMGLCTPPAQMVTNAIEQGILIEVLPGWQVTPIPYYALWPNTTVDNEIRTRLLSFLHQRGIVN</sequence>